<keyword evidence="2" id="KW-1185">Reference proteome</keyword>
<evidence type="ECO:0000313" key="1">
    <source>
        <dbReference type="EMBL" id="KAJ8893067.1"/>
    </source>
</evidence>
<dbReference type="Proteomes" id="UP001159363">
    <property type="component" value="Chromosome 2"/>
</dbReference>
<evidence type="ECO:0000313" key="2">
    <source>
        <dbReference type="Proteomes" id="UP001159363"/>
    </source>
</evidence>
<sequence>MKFHPYKMAGVQELSERDCANSKAVCESIPEAVPTDAGVLSSDEGHFHLSGFVQSCRYWAETILVSYTSDPFTENVLLSGALSLSS</sequence>
<proteinExistence type="predicted"/>
<protein>
    <submittedName>
        <fullName evidence="1">Uncharacterized protein</fullName>
    </submittedName>
</protein>
<dbReference type="EMBL" id="JARBHB010000002">
    <property type="protein sequence ID" value="KAJ8893067.1"/>
    <property type="molecule type" value="Genomic_DNA"/>
</dbReference>
<organism evidence="1 2">
    <name type="scientific">Dryococelus australis</name>
    <dbReference type="NCBI Taxonomy" id="614101"/>
    <lineage>
        <taxon>Eukaryota</taxon>
        <taxon>Metazoa</taxon>
        <taxon>Ecdysozoa</taxon>
        <taxon>Arthropoda</taxon>
        <taxon>Hexapoda</taxon>
        <taxon>Insecta</taxon>
        <taxon>Pterygota</taxon>
        <taxon>Neoptera</taxon>
        <taxon>Polyneoptera</taxon>
        <taxon>Phasmatodea</taxon>
        <taxon>Verophasmatodea</taxon>
        <taxon>Anareolatae</taxon>
        <taxon>Phasmatidae</taxon>
        <taxon>Eurycanthinae</taxon>
        <taxon>Dryococelus</taxon>
    </lineage>
</organism>
<accession>A0ABQ9I8R8</accession>
<comment type="caution">
    <text evidence="1">The sequence shown here is derived from an EMBL/GenBank/DDBJ whole genome shotgun (WGS) entry which is preliminary data.</text>
</comment>
<gene>
    <name evidence="1" type="ORF">PR048_005649</name>
</gene>
<reference evidence="1 2" key="1">
    <citation type="submission" date="2023-02" db="EMBL/GenBank/DDBJ databases">
        <title>LHISI_Scaffold_Assembly.</title>
        <authorList>
            <person name="Stuart O.P."/>
            <person name="Cleave R."/>
            <person name="Magrath M.J.L."/>
            <person name="Mikheyev A.S."/>
        </authorList>
    </citation>
    <scope>NUCLEOTIDE SEQUENCE [LARGE SCALE GENOMIC DNA]</scope>
    <source>
        <strain evidence="1">Daus_M_001</strain>
        <tissue evidence="1">Leg muscle</tissue>
    </source>
</reference>
<name>A0ABQ9I8R8_9NEOP</name>